<dbReference type="Proteomes" id="UP000479000">
    <property type="component" value="Unassembled WGS sequence"/>
</dbReference>
<dbReference type="InterPro" id="IPR000742">
    <property type="entry name" value="EGF"/>
</dbReference>
<feature type="disulfide bond" evidence="2">
    <location>
        <begin position="70"/>
        <end position="80"/>
    </location>
</feature>
<dbReference type="CDD" id="cd00054">
    <property type="entry name" value="EGF_CA"/>
    <property type="match status" value="1"/>
</dbReference>
<dbReference type="SMART" id="SM00181">
    <property type="entry name" value="EGF"/>
    <property type="match status" value="1"/>
</dbReference>
<dbReference type="Pfam" id="PF00008">
    <property type="entry name" value="EGF"/>
    <property type="match status" value="1"/>
</dbReference>
<sequence>MLSSWCYVVLLAFLPTLTLSKTTKECSCGYGGLCINSDENGEPVEPHCDSCKNVSGRFYESDCQTIVNHCKPNPCKRGNCVPTFGSYFCNCPPHYAGQKCQYAGEQALCKYQGISLPIQNQGRVDNSK</sequence>
<feature type="domain" description="EGF-like" evidence="4">
    <location>
        <begin position="66"/>
        <end position="101"/>
    </location>
</feature>
<comment type="caution">
    <text evidence="2">Lacks conserved residue(s) required for the propagation of feature annotation.</text>
</comment>
<keyword evidence="1 2" id="KW-1015">Disulfide bond</keyword>
<evidence type="ECO:0000259" key="4">
    <source>
        <dbReference type="PROSITE" id="PS50026"/>
    </source>
</evidence>
<dbReference type="Gene3D" id="2.10.25.10">
    <property type="entry name" value="Laminin"/>
    <property type="match status" value="1"/>
</dbReference>
<keyword evidence="3" id="KW-0732">Signal</keyword>
<dbReference type="PROSITE" id="PS50026">
    <property type="entry name" value="EGF_3"/>
    <property type="match status" value="1"/>
</dbReference>
<feature type="disulfide bond" evidence="2">
    <location>
        <begin position="91"/>
        <end position="100"/>
    </location>
</feature>
<evidence type="ECO:0000313" key="5">
    <source>
        <dbReference type="EMBL" id="CAB0010496.1"/>
    </source>
</evidence>
<gene>
    <name evidence="5" type="ORF">NTEN_LOCUS15539</name>
</gene>
<feature type="signal peptide" evidence="3">
    <location>
        <begin position="1"/>
        <end position="20"/>
    </location>
</feature>
<evidence type="ECO:0000313" key="6">
    <source>
        <dbReference type="Proteomes" id="UP000479000"/>
    </source>
</evidence>
<dbReference type="PROSITE" id="PS00022">
    <property type="entry name" value="EGF_1"/>
    <property type="match status" value="1"/>
</dbReference>
<dbReference type="InterPro" id="IPR001881">
    <property type="entry name" value="EGF-like_Ca-bd_dom"/>
</dbReference>
<evidence type="ECO:0000256" key="2">
    <source>
        <dbReference type="PROSITE-ProRule" id="PRU00076"/>
    </source>
</evidence>
<dbReference type="OrthoDB" id="6629807at2759"/>
<dbReference type="GO" id="GO:0005509">
    <property type="term" value="F:calcium ion binding"/>
    <property type="evidence" value="ECO:0007669"/>
    <property type="project" value="InterPro"/>
</dbReference>
<keyword evidence="6" id="KW-1185">Reference proteome</keyword>
<name>A0A6H5H3C7_9HEMI</name>
<dbReference type="SMART" id="SM00179">
    <property type="entry name" value="EGF_CA"/>
    <property type="match status" value="1"/>
</dbReference>
<protein>
    <recommendedName>
        <fullName evidence="4">EGF-like domain-containing protein</fullName>
    </recommendedName>
</protein>
<dbReference type="AlphaFoldDB" id="A0A6H5H3C7"/>
<accession>A0A6H5H3C7</accession>
<dbReference type="SUPFAM" id="SSF57196">
    <property type="entry name" value="EGF/Laminin"/>
    <property type="match status" value="1"/>
</dbReference>
<feature type="chain" id="PRO_5026285151" description="EGF-like domain-containing protein" evidence="3">
    <location>
        <begin position="21"/>
        <end position="128"/>
    </location>
</feature>
<keyword evidence="2" id="KW-0245">EGF-like domain</keyword>
<organism evidence="5 6">
    <name type="scientific">Nesidiocoris tenuis</name>
    <dbReference type="NCBI Taxonomy" id="355587"/>
    <lineage>
        <taxon>Eukaryota</taxon>
        <taxon>Metazoa</taxon>
        <taxon>Ecdysozoa</taxon>
        <taxon>Arthropoda</taxon>
        <taxon>Hexapoda</taxon>
        <taxon>Insecta</taxon>
        <taxon>Pterygota</taxon>
        <taxon>Neoptera</taxon>
        <taxon>Paraneoptera</taxon>
        <taxon>Hemiptera</taxon>
        <taxon>Heteroptera</taxon>
        <taxon>Panheteroptera</taxon>
        <taxon>Cimicomorpha</taxon>
        <taxon>Miridae</taxon>
        <taxon>Dicyphina</taxon>
        <taxon>Nesidiocoris</taxon>
    </lineage>
</organism>
<reference evidence="5 6" key="1">
    <citation type="submission" date="2020-02" db="EMBL/GenBank/DDBJ databases">
        <authorList>
            <person name="Ferguson B K."/>
        </authorList>
    </citation>
    <scope>NUCLEOTIDE SEQUENCE [LARGE SCALE GENOMIC DNA]</scope>
</reference>
<dbReference type="EMBL" id="CADCXU010023043">
    <property type="protein sequence ID" value="CAB0010496.1"/>
    <property type="molecule type" value="Genomic_DNA"/>
</dbReference>
<proteinExistence type="predicted"/>
<evidence type="ECO:0000256" key="3">
    <source>
        <dbReference type="SAM" id="SignalP"/>
    </source>
</evidence>
<evidence type="ECO:0000256" key="1">
    <source>
        <dbReference type="ARBA" id="ARBA00023157"/>
    </source>
</evidence>